<keyword evidence="1" id="KW-0472">Membrane</keyword>
<dbReference type="InParanoid" id="D8PPK0"/>
<keyword evidence="1" id="KW-1133">Transmembrane helix</keyword>
<reference evidence="2 3" key="1">
    <citation type="journal article" date="2010" name="Nat. Biotechnol.">
        <title>Genome sequence of the model mushroom Schizophyllum commune.</title>
        <authorList>
            <person name="Ohm R.A."/>
            <person name="de Jong J.F."/>
            <person name="Lugones L.G."/>
            <person name="Aerts A."/>
            <person name="Kothe E."/>
            <person name="Stajich J.E."/>
            <person name="de Vries R.P."/>
            <person name="Record E."/>
            <person name="Levasseur A."/>
            <person name="Baker S.E."/>
            <person name="Bartholomew K.A."/>
            <person name="Coutinho P.M."/>
            <person name="Erdmann S."/>
            <person name="Fowler T.J."/>
            <person name="Gathman A.C."/>
            <person name="Lombard V."/>
            <person name="Henrissat B."/>
            <person name="Knabe N."/>
            <person name="Kuees U."/>
            <person name="Lilly W.W."/>
            <person name="Lindquist E."/>
            <person name="Lucas S."/>
            <person name="Magnuson J.K."/>
            <person name="Piumi F."/>
            <person name="Raudaskoski M."/>
            <person name="Salamov A."/>
            <person name="Schmutz J."/>
            <person name="Schwarze F.W.M.R."/>
            <person name="vanKuyk P.A."/>
            <person name="Horton J.S."/>
            <person name="Grigoriev I.V."/>
            <person name="Woesten H.A.B."/>
        </authorList>
    </citation>
    <scope>NUCLEOTIDE SEQUENCE [LARGE SCALE GENOMIC DNA]</scope>
    <source>
        <strain evidence="3">H4-8 / FGSC 9210</strain>
    </source>
</reference>
<dbReference type="HOGENOM" id="CLU_1390948_0_0_1"/>
<dbReference type="Proteomes" id="UP000007431">
    <property type="component" value="Unassembled WGS sequence"/>
</dbReference>
<organism evidence="3">
    <name type="scientific">Schizophyllum commune (strain H4-8 / FGSC 9210)</name>
    <name type="common">Split gill fungus</name>
    <dbReference type="NCBI Taxonomy" id="578458"/>
    <lineage>
        <taxon>Eukaryota</taxon>
        <taxon>Fungi</taxon>
        <taxon>Dikarya</taxon>
        <taxon>Basidiomycota</taxon>
        <taxon>Agaricomycotina</taxon>
        <taxon>Agaricomycetes</taxon>
        <taxon>Agaricomycetidae</taxon>
        <taxon>Agaricales</taxon>
        <taxon>Schizophyllaceae</taxon>
        <taxon>Schizophyllum</taxon>
    </lineage>
</organism>
<dbReference type="KEGG" id="scm:SCHCO_02253726"/>
<evidence type="ECO:0000313" key="3">
    <source>
        <dbReference type="Proteomes" id="UP000007431"/>
    </source>
</evidence>
<evidence type="ECO:0000313" key="2">
    <source>
        <dbReference type="EMBL" id="EFJ02985.1"/>
    </source>
</evidence>
<proteinExistence type="predicted"/>
<feature type="transmembrane region" description="Helical" evidence="1">
    <location>
        <begin position="121"/>
        <end position="146"/>
    </location>
</feature>
<dbReference type="AlphaFoldDB" id="D8PPK0"/>
<dbReference type="OrthoDB" id="2948407at2759"/>
<protein>
    <submittedName>
        <fullName evidence="2">Uncharacterized protein</fullName>
    </submittedName>
</protein>
<feature type="transmembrane region" description="Helical" evidence="1">
    <location>
        <begin position="158"/>
        <end position="182"/>
    </location>
</feature>
<dbReference type="EMBL" id="GL377302">
    <property type="protein sequence ID" value="EFJ02985.1"/>
    <property type="molecule type" value="Genomic_DNA"/>
</dbReference>
<keyword evidence="3" id="KW-1185">Reference proteome</keyword>
<feature type="transmembrane region" description="Helical" evidence="1">
    <location>
        <begin position="21"/>
        <end position="40"/>
    </location>
</feature>
<dbReference type="GeneID" id="9585897"/>
<sequence>MSLRVSSLEPLLPRLSLRMRIAVFSSFTLDLIFSVGYIIHENAIGRDPLDWVMNVTERTPTFIVATISLFFHLVILMAETIRNGRRAYRAKHHLDALEERAEQLLGQPTDPRITSSAYSSIPAIALAWLVCAAWLAPIGIYGYQLVSEGGFSGGQPPVWMAVIALVMQVGALAALVCTAMFAMHERRFGVDLVLYH</sequence>
<feature type="non-terminal residue" evidence="2">
    <location>
        <position position="196"/>
    </location>
</feature>
<evidence type="ECO:0000256" key="1">
    <source>
        <dbReference type="SAM" id="Phobius"/>
    </source>
</evidence>
<keyword evidence="1" id="KW-0812">Transmembrane</keyword>
<gene>
    <name evidence="2" type="ORF">SCHCODRAFT_102569</name>
</gene>
<dbReference type="VEuPathDB" id="FungiDB:SCHCODRAFT_02253726"/>
<feature type="transmembrane region" description="Helical" evidence="1">
    <location>
        <begin position="60"/>
        <end position="81"/>
    </location>
</feature>
<accession>D8PPK0</accession>
<name>D8PPK0_SCHCM</name>